<dbReference type="Gene3D" id="1.20.1250.20">
    <property type="entry name" value="MFS general substrate transporter like domains"/>
    <property type="match status" value="1"/>
</dbReference>
<feature type="transmembrane region" description="Helical" evidence="6">
    <location>
        <begin position="191"/>
        <end position="212"/>
    </location>
</feature>
<keyword evidence="2" id="KW-0813">Transport</keyword>
<feature type="transmembrane region" description="Helical" evidence="6">
    <location>
        <begin position="408"/>
        <end position="434"/>
    </location>
</feature>
<evidence type="ECO:0000256" key="6">
    <source>
        <dbReference type="SAM" id="Phobius"/>
    </source>
</evidence>
<feature type="transmembrane region" description="Helical" evidence="6">
    <location>
        <begin position="474"/>
        <end position="493"/>
    </location>
</feature>
<dbReference type="PANTHER" id="PTHR12778:SF10">
    <property type="entry name" value="MAJOR FACILITATOR SUPERFAMILY DOMAIN-CONTAINING PROTEIN 3"/>
    <property type="match status" value="1"/>
</dbReference>
<dbReference type="InterPro" id="IPR036259">
    <property type="entry name" value="MFS_trans_sf"/>
</dbReference>
<feature type="transmembrane region" description="Helical" evidence="6">
    <location>
        <begin position="268"/>
        <end position="287"/>
    </location>
</feature>
<dbReference type="Proteomes" id="UP001058533">
    <property type="component" value="Chromosome"/>
</dbReference>
<proteinExistence type="predicted"/>
<gene>
    <name evidence="7" type="ORF">NMP03_01555</name>
</gene>
<evidence type="ECO:0000256" key="3">
    <source>
        <dbReference type="ARBA" id="ARBA00022692"/>
    </source>
</evidence>
<protein>
    <submittedName>
        <fullName evidence="7">Permease</fullName>
    </submittedName>
</protein>
<feature type="transmembrane region" description="Helical" evidence="6">
    <location>
        <begin position="27"/>
        <end position="45"/>
    </location>
</feature>
<evidence type="ECO:0000256" key="5">
    <source>
        <dbReference type="ARBA" id="ARBA00023136"/>
    </source>
</evidence>
<dbReference type="SUPFAM" id="SSF103473">
    <property type="entry name" value="MFS general substrate transporter"/>
    <property type="match status" value="1"/>
</dbReference>
<dbReference type="RefSeq" id="WP_256506799.1">
    <property type="nucleotide sequence ID" value="NZ_CP101740.1"/>
</dbReference>
<feature type="transmembrane region" description="Helical" evidence="6">
    <location>
        <begin position="57"/>
        <end position="78"/>
    </location>
</feature>
<feature type="transmembrane region" description="Helical" evidence="6">
    <location>
        <begin position="126"/>
        <end position="148"/>
    </location>
</feature>
<dbReference type="EMBL" id="CP101740">
    <property type="protein sequence ID" value="UUL82954.1"/>
    <property type="molecule type" value="Genomic_DNA"/>
</dbReference>
<evidence type="ECO:0000256" key="4">
    <source>
        <dbReference type="ARBA" id="ARBA00022989"/>
    </source>
</evidence>
<feature type="transmembrane region" description="Helical" evidence="6">
    <location>
        <begin position="224"/>
        <end position="248"/>
    </location>
</feature>
<accession>A0ABY5LAY5</accession>
<feature type="transmembrane region" description="Helical" evidence="6">
    <location>
        <begin position="99"/>
        <end position="120"/>
    </location>
</feature>
<dbReference type="PANTHER" id="PTHR12778">
    <property type="entry name" value="SOLUTE CARRIER FAMILY 33 ACETYL-COA TRANSPORTER -RELATED"/>
    <property type="match status" value="1"/>
</dbReference>
<keyword evidence="3 6" id="KW-0812">Transmembrane</keyword>
<evidence type="ECO:0000256" key="2">
    <source>
        <dbReference type="ARBA" id="ARBA00022448"/>
    </source>
</evidence>
<feature type="transmembrane region" description="Helical" evidence="6">
    <location>
        <begin position="381"/>
        <end position="402"/>
    </location>
</feature>
<keyword evidence="5 6" id="KW-0472">Membrane</keyword>
<organism evidence="7 8">
    <name type="scientific">Sphingomonas qomolangmaensis</name>
    <dbReference type="NCBI Taxonomy" id="2918765"/>
    <lineage>
        <taxon>Bacteria</taxon>
        <taxon>Pseudomonadati</taxon>
        <taxon>Pseudomonadota</taxon>
        <taxon>Alphaproteobacteria</taxon>
        <taxon>Sphingomonadales</taxon>
        <taxon>Sphingomonadaceae</taxon>
        <taxon>Sphingomonas</taxon>
    </lineage>
</organism>
<keyword evidence="8" id="KW-1185">Reference proteome</keyword>
<feature type="transmembrane region" description="Helical" evidence="6">
    <location>
        <begin position="446"/>
        <end position="468"/>
    </location>
</feature>
<name>A0ABY5LAY5_9SPHN</name>
<evidence type="ECO:0000313" key="7">
    <source>
        <dbReference type="EMBL" id="UUL82954.1"/>
    </source>
</evidence>
<sequence length="505" mass="52891">MTAISSPPAAVPHPATIPPIAPGKARMALFGLLGFSAGLPFYMFSTVLTLRLQAHGVALVVIGFFAWVQLLPTFKFLWAPLLDRYDVPGFARFWGKRRGWVLLSQLGIFSAMVGMALTAGDQSLGVTALFAVLLAFWTTTLEVAADAWRIELAPTQDEQGPIVAANLWGYRSAMVAAGSGALLIADASGWSAAYLGIAAAAIAPFPLLLATAPDRPGTHGRWTALAHGLAASAAILALVLVVTAALGWVVLESASAAGIGSQSNVTPYVLGICMLPFIAMAIALPKIRRAAPTSRLRRSAAIGPYVDFFWRYGFGAIVLLGFVSIYRMGDVLALNLSKPMIRDLGYTLAQIGRADSVIALAASMVGVGVGGFLVTRWPMAWTLALGAVFAAIGNFGFVWLAWQPPSEALLYIATGADQFGNGMAGAIFVVYLSLLVNPRFPGAQYAFLSGFAFLLPRLLSGAGGAMVGTIGYNGFFALSGIVSLAAIPFLPALSGIRPRASDLPA</sequence>
<keyword evidence="4 6" id="KW-1133">Transmembrane helix</keyword>
<feature type="transmembrane region" description="Helical" evidence="6">
    <location>
        <begin position="356"/>
        <end position="374"/>
    </location>
</feature>
<evidence type="ECO:0000256" key="1">
    <source>
        <dbReference type="ARBA" id="ARBA00004141"/>
    </source>
</evidence>
<dbReference type="InterPro" id="IPR004752">
    <property type="entry name" value="AmpG_permease/AT-1"/>
</dbReference>
<comment type="subcellular location">
    <subcellularLocation>
        <location evidence="1">Membrane</location>
        <topology evidence="1">Multi-pass membrane protein</topology>
    </subcellularLocation>
</comment>
<feature type="transmembrane region" description="Helical" evidence="6">
    <location>
        <begin position="308"/>
        <end position="329"/>
    </location>
</feature>
<evidence type="ECO:0000313" key="8">
    <source>
        <dbReference type="Proteomes" id="UP001058533"/>
    </source>
</evidence>
<reference evidence="7" key="1">
    <citation type="submission" date="2022-07" db="EMBL/GenBank/DDBJ databases">
        <title>Sphingomonas sp. nov., a novel bacterium isolated from the north slope of the Mount Everest.</title>
        <authorList>
            <person name="Cui X."/>
            <person name="Liu Y."/>
        </authorList>
    </citation>
    <scope>NUCLEOTIDE SEQUENCE</scope>
    <source>
        <strain evidence="7">S5-59</strain>
    </source>
</reference>